<dbReference type="InterPro" id="IPR018247">
    <property type="entry name" value="EF_Hand_1_Ca_BS"/>
</dbReference>
<feature type="chain" id="PRO_5040861505" description="Dockerin domain-containing protein" evidence="1">
    <location>
        <begin position="27"/>
        <end position="354"/>
    </location>
</feature>
<accession>A0A9X2F6L1</accession>
<dbReference type="Proteomes" id="UP001155241">
    <property type="component" value="Unassembled WGS sequence"/>
</dbReference>
<dbReference type="AlphaFoldDB" id="A0A9X2F6L1"/>
<dbReference type="Gene3D" id="1.10.1330.10">
    <property type="entry name" value="Dockerin domain"/>
    <property type="match status" value="1"/>
</dbReference>
<gene>
    <name evidence="2" type="ORF">NG895_04820</name>
</gene>
<dbReference type="GO" id="GO:0000272">
    <property type="term" value="P:polysaccharide catabolic process"/>
    <property type="evidence" value="ECO:0007669"/>
    <property type="project" value="InterPro"/>
</dbReference>
<dbReference type="EMBL" id="JAMXLR010000020">
    <property type="protein sequence ID" value="MCO6043220.1"/>
    <property type="molecule type" value="Genomic_DNA"/>
</dbReference>
<sequence>MRNSPSLRAILLLSLLANGLSGGWAAAAPARFWISTDGEDPGTPGVARAVAASGVARRLYIWAQPRTTAAGEWNASTNPFLELQNVSLNVLSPQTTFSIDSTNIEVHNPTLTSGNPRFADVNDSSTGLSEAPGTSPGLYDYPPAPFLQGLLGLQGYSVPATDGDGFGGTCDSLDTYCGTTTDGSPAWLFASFSLTPTASSGTIEFSLQVGVNGMSHVGESSSAMQVEFGVDTLGLAPAAYDPSIDREVTFVEDDRDAVLSLAGPGDYNADGTVDELDFAVWKVQFGSKTYDADGNGDGDVDIADYTVWRNHLATAPAAISHSQAVPEPRTAAWLLLTITSLVRLSGATPSSSDG</sequence>
<proteinExistence type="predicted"/>
<organism evidence="2 3">
    <name type="scientific">Aeoliella straminimaris</name>
    <dbReference type="NCBI Taxonomy" id="2954799"/>
    <lineage>
        <taxon>Bacteria</taxon>
        <taxon>Pseudomonadati</taxon>
        <taxon>Planctomycetota</taxon>
        <taxon>Planctomycetia</taxon>
        <taxon>Pirellulales</taxon>
        <taxon>Lacipirellulaceae</taxon>
        <taxon>Aeoliella</taxon>
    </lineage>
</organism>
<dbReference type="SUPFAM" id="SSF63446">
    <property type="entry name" value="Type I dockerin domain"/>
    <property type="match status" value="1"/>
</dbReference>
<keyword evidence="1" id="KW-0732">Signal</keyword>
<feature type="signal peptide" evidence="1">
    <location>
        <begin position="1"/>
        <end position="26"/>
    </location>
</feature>
<comment type="caution">
    <text evidence="2">The sequence shown here is derived from an EMBL/GenBank/DDBJ whole genome shotgun (WGS) entry which is preliminary data.</text>
</comment>
<name>A0A9X2F6L1_9BACT</name>
<evidence type="ECO:0000256" key="1">
    <source>
        <dbReference type="SAM" id="SignalP"/>
    </source>
</evidence>
<dbReference type="InterPro" id="IPR036439">
    <property type="entry name" value="Dockerin_dom_sf"/>
</dbReference>
<dbReference type="PROSITE" id="PS00018">
    <property type="entry name" value="EF_HAND_1"/>
    <property type="match status" value="1"/>
</dbReference>
<evidence type="ECO:0000313" key="3">
    <source>
        <dbReference type="Proteomes" id="UP001155241"/>
    </source>
</evidence>
<evidence type="ECO:0000313" key="2">
    <source>
        <dbReference type="EMBL" id="MCO6043220.1"/>
    </source>
</evidence>
<evidence type="ECO:0008006" key="4">
    <source>
        <dbReference type="Google" id="ProtNLM"/>
    </source>
</evidence>
<protein>
    <recommendedName>
        <fullName evidence="4">Dockerin domain-containing protein</fullName>
    </recommendedName>
</protein>
<keyword evidence="3" id="KW-1185">Reference proteome</keyword>
<dbReference type="RefSeq" id="WP_252851319.1">
    <property type="nucleotide sequence ID" value="NZ_JAMXLR010000020.1"/>
</dbReference>
<reference evidence="2" key="1">
    <citation type="submission" date="2022-06" db="EMBL/GenBank/DDBJ databases">
        <title>Aeoliella straminimaris, a novel planctomycete from sediments.</title>
        <authorList>
            <person name="Vitorino I.R."/>
            <person name="Lage O.M."/>
        </authorList>
    </citation>
    <scope>NUCLEOTIDE SEQUENCE</scope>
    <source>
        <strain evidence="2">ICT_H6.2</strain>
    </source>
</reference>